<gene>
    <name evidence="2" type="ORF">PSTEL_26565</name>
</gene>
<feature type="transmembrane region" description="Helical" evidence="1">
    <location>
        <begin position="54"/>
        <end position="76"/>
    </location>
</feature>
<keyword evidence="1" id="KW-0812">Transmembrane</keyword>
<dbReference type="Pfam" id="PF12730">
    <property type="entry name" value="ABC2_membrane_4"/>
    <property type="match status" value="1"/>
</dbReference>
<evidence type="ECO:0000313" key="2">
    <source>
        <dbReference type="EMBL" id="AIQ66148.1"/>
    </source>
</evidence>
<dbReference type="HOGENOM" id="CLU_077103_0_0_9"/>
<keyword evidence="3" id="KW-1185">Reference proteome</keyword>
<feature type="transmembrane region" description="Helical" evidence="1">
    <location>
        <begin position="168"/>
        <end position="187"/>
    </location>
</feature>
<reference evidence="2 3" key="1">
    <citation type="submission" date="2014-08" db="EMBL/GenBank/DDBJ databases">
        <title>Comparative genomics of the Paenibacillus odorifer group.</title>
        <authorList>
            <person name="den Bakker H.C."/>
            <person name="Tsai Y.-C."/>
            <person name="Martin N."/>
            <person name="Korlach J."/>
            <person name="Wiedmann M."/>
        </authorList>
    </citation>
    <scope>NUCLEOTIDE SEQUENCE [LARGE SCALE GENOMIC DNA]</scope>
    <source>
        <strain evidence="2 3">DSM 14472</strain>
    </source>
</reference>
<dbReference type="RefSeq" id="WP_038699745.1">
    <property type="nucleotide sequence ID" value="NZ_CP009286.1"/>
</dbReference>
<organism evidence="2 3">
    <name type="scientific">Paenibacillus stellifer</name>
    <dbReference type="NCBI Taxonomy" id="169760"/>
    <lineage>
        <taxon>Bacteria</taxon>
        <taxon>Bacillati</taxon>
        <taxon>Bacillota</taxon>
        <taxon>Bacilli</taxon>
        <taxon>Bacillales</taxon>
        <taxon>Paenibacillaceae</taxon>
        <taxon>Paenibacillus</taxon>
    </lineage>
</organism>
<dbReference type="OrthoDB" id="1701852at2"/>
<dbReference type="STRING" id="169760.PSTEL_26565"/>
<dbReference type="EMBL" id="CP009286">
    <property type="protein sequence ID" value="AIQ66148.1"/>
    <property type="molecule type" value="Genomic_DNA"/>
</dbReference>
<proteinExistence type="predicted"/>
<dbReference type="AlphaFoldDB" id="A0A089M3Q4"/>
<dbReference type="Proteomes" id="UP000029507">
    <property type="component" value="Chromosome"/>
</dbReference>
<accession>A0A089M3Q4</accession>
<evidence type="ECO:0000313" key="3">
    <source>
        <dbReference type="Proteomes" id="UP000029507"/>
    </source>
</evidence>
<evidence type="ECO:0008006" key="4">
    <source>
        <dbReference type="Google" id="ProtNLM"/>
    </source>
</evidence>
<keyword evidence="1" id="KW-1133">Transmembrane helix</keyword>
<feature type="transmembrane region" description="Helical" evidence="1">
    <location>
        <begin position="137"/>
        <end position="156"/>
    </location>
</feature>
<feature type="transmembrane region" description="Helical" evidence="1">
    <location>
        <begin position="21"/>
        <end position="42"/>
    </location>
</feature>
<feature type="transmembrane region" description="Helical" evidence="1">
    <location>
        <begin position="103"/>
        <end position="125"/>
    </location>
</feature>
<dbReference type="NCBIfam" id="TIGR03733">
    <property type="entry name" value="lanti_perm_MutG"/>
    <property type="match status" value="1"/>
</dbReference>
<dbReference type="CDD" id="cd21808">
    <property type="entry name" value="ABC-2_lan_permease_MutG"/>
    <property type="match status" value="1"/>
</dbReference>
<feature type="transmembrane region" description="Helical" evidence="1">
    <location>
        <begin position="227"/>
        <end position="246"/>
    </location>
</feature>
<sequence>MAPLTGLLGLLKADMLKTRRTPFLLIHLLAPLIVAGLFLAYYSYSPWSSTDKVLAYLQVLGCALPTLIGLVCSMAAEQESAAGHFQGMLTTPGNKIKAYASKLLMLLLFGFGAVLLASALFGLGFRGILHQDRLGMLFYLTGAFILFGSSLPLYLLHGFASMRFGRGASIGLGIVGSLIAALLLTGLGDGIWPFIPFGWSARFASLWTVWSSGTAASPALSGLDAGIMVWTLGTALASILSCAWFTRWEGRSTDN</sequence>
<dbReference type="KEGG" id="pste:PSTEL_26565"/>
<dbReference type="InterPro" id="IPR022294">
    <property type="entry name" value="ABC-transptr_permeasesu"/>
</dbReference>
<evidence type="ECO:0000256" key="1">
    <source>
        <dbReference type="SAM" id="Phobius"/>
    </source>
</evidence>
<protein>
    <recommendedName>
        <fullName evidence="4">Bacteriocin ABC transporter permease</fullName>
    </recommendedName>
</protein>
<name>A0A089M3Q4_9BACL</name>
<keyword evidence="1" id="KW-0472">Membrane</keyword>